<protein>
    <recommendedName>
        <fullName evidence="6">3-keto-5-aminohexanoate cleavage protein</fullName>
    </recommendedName>
</protein>
<reference evidence="5" key="1">
    <citation type="journal article" date="2014" name="Front. Microbiol.">
        <title>High frequency of phylogenetically diverse reductive dehalogenase-homologous genes in deep subseafloor sedimentary metagenomes.</title>
        <authorList>
            <person name="Kawai M."/>
            <person name="Futagami T."/>
            <person name="Toyoda A."/>
            <person name="Takaki Y."/>
            <person name="Nishi S."/>
            <person name="Hori S."/>
            <person name="Arai W."/>
            <person name="Tsubouchi T."/>
            <person name="Morono Y."/>
            <person name="Uchiyama I."/>
            <person name="Ito T."/>
            <person name="Fujiyama A."/>
            <person name="Inagaki F."/>
            <person name="Takami H."/>
        </authorList>
    </citation>
    <scope>NUCLEOTIDE SEQUENCE</scope>
    <source>
        <strain evidence="5">Expedition CK06-06</strain>
    </source>
</reference>
<dbReference type="PANTHER" id="PTHR37418">
    <property type="entry name" value="3-KETO-5-AMINOHEXANOATE CLEAVAGE ENZYME-RELATED"/>
    <property type="match status" value="1"/>
</dbReference>
<dbReference type="InterPro" id="IPR013785">
    <property type="entry name" value="Aldolase_TIM"/>
</dbReference>
<evidence type="ECO:0000256" key="2">
    <source>
        <dbReference type="ARBA" id="ARBA00022679"/>
    </source>
</evidence>
<feature type="non-terminal residue" evidence="5">
    <location>
        <position position="1"/>
    </location>
</feature>
<proteinExistence type="predicted"/>
<name>X1MJM3_9ZZZZ</name>
<sequence>LDAEPEMCSLNMGPLEIMLVQKRREAPLTGRPTDIYRDDIFTITYRETEQIAKIALEKDIKPEMEIYNASMLWNVQRLIRKGLLKKPYWVQLIFSSGFEFPTPKALVKLVDCLPQDCMFSVIGVGPHQLPLTTMSILMGGHVRVGLEDNLFYRKGELATNVQLVERVVRIARELGREIATPAQARKMLGISETPRLY</sequence>
<evidence type="ECO:0000256" key="1">
    <source>
        <dbReference type="ARBA" id="ARBA00001947"/>
    </source>
</evidence>
<comment type="cofactor">
    <cofactor evidence="1">
        <name>Zn(2+)</name>
        <dbReference type="ChEBI" id="CHEBI:29105"/>
    </cofactor>
</comment>
<evidence type="ECO:0000256" key="3">
    <source>
        <dbReference type="ARBA" id="ARBA00022723"/>
    </source>
</evidence>
<dbReference type="InterPro" id="IPR008567">
    <property type="entry name" value="BKACE"/>
</dbReference>
<evidence type="ECO:0008006" key="6">
    <source>
        <dbReference type="Google" id="ProtNLM"/>
    </source>
</evidence>
<accession>X1MJM3</accession>
<evidence type="ECO:0000313" key="5">
    <source>
        <dbReference type="EMBL" id="GAI18271.1"/>
    </source>
</evidence>
<keyword evidence="2" id="KW-0808">Transferase</keyword>
<evidence type="ECO:0000256" key="4">
    <source>
        <dbReference type="ARBA" id="ARBA00022833"/>
    </source>
</evidence>
<dbReference type="EMBL" id="BARV01007025">
    <property type="protein sequence ID" value="GAI18271.1"/>
    <property type="molecule type" value="Genomic_DNA"/>
</dbReference>
<dbReference type="GO" id="GO:0046872">
    <property type="term" value="F:metal ion binding"/>
    <property type="evidence" value="ECO:0007669"/>
    <property type="project" value="UniProtKB-KW"/>
</dbReference>
<comment type="caution">
    <text evidence="5">The sequence shown here is derived from an EMBL/GenBank/DDBJ whole genome shotgun (WGS) entry which is preliminary data.</text>
</comment>
<gene>
    <name evidence="5" type="ORF">S06H3_14371</name>
</gene>
<dbReference type="Pfam" id="PF05853">
    <property type="entry name" value="BKACE"/>
    <property type="match status" value="1"/>
</dbReference>
<dbReference type="AlphaFoldDB" id="X1MJM3"/>
<keyword evidence="3" id="KW-0479">Metal-binding</keyword>
<dbReference type="GO" id="GO:0043720">
    <property type="term" value="F:3-keto-5-aminohexanoate cleavage activity"/>
    <property type="evidence" value="ECO:0007669"/>
    <property type="project" value="InterPro"/>
</dbReference>
<dbReference type="PANTHER" id="PTHR37418:SF2">
    <property type="entry name" value="3-KETO-5-AMINOHEXANOATE CLEAVAGE ENZYME"/>
    <property type="match status" value="1"/>
</dbReference>
<organism evidence="5">
    <name type="scientific">marine sediment metagenome</name>
    <dbReference type="NCBI Taxonomy" id="412755"/>
    <lineage>
        <taxon>unclassified sequences</taxon>
        <taxon>metagenomes</taxon>
        <taxon>ecological metagenomes</taxon>
    </lineage>
</organism>
<keyword evidence="4" id="KW-0862">Zinc</keyword>
<dbReference type="Gene3D" id="3.20.20.70">
    <property type="entry name" value="Aldolase class I"/>
    <property type="match status" value="1"/>
</dbReference>